<dbReference type="Pfam" id="PF04376">
    <property type="entry name" value="ATE_N"/>
    <property type="match status" value="1"/>
</dbReference>
<evidence type="ECO:0000256" key="4">
    <source>
        <dbReference type="ARBA" id="ARBA00023315"/>
    </source>
</evidence>
<dbReference type="PANTHER" id="PTHR21367:SF1">
    <property type="entry name" value="ARGINYL-TRNA--PROTEIN TRANSFERASE 1"/>
    <property type="match status" value="1"/>
</dbReference>
<feature type="region of interest" description="Disordered" evidence="6">
    <location>
        <begin position="346"/>
        <end position="407"/>
    </location>
</feature>
<dbReference type="GO" id="GO:0004057">
    <property type="term" value="F:arginyl-tRNA--protein transferase activity"/>
    <property type="evidence" value="ECO:0007669"/>
    <property type="project" value="UniProtKB-EC"/>
</dbReference>
<evidence type="ECO:0000259" key="8">
    <source>
        <dbReference type="Pfam" id="PF04377"/>
    </source>
</evidence>
<evidence type="ECO:0000256" key="6">
    <source>
        <dbReference type="SAM" id="MobiDB-lite"/>
    </source>
</evidence>
<dbReference type="PIRSF" id="PIRSF037207">
    <property type="entry name" value="ATE1_euk"/>
    <property type="match status" value="1"/>
</dbReference>
<evidence type="ECO:0000259" key="7">
    <source>
        <dbReference type="Pfam" id="PF04376"/>
    </source>
</evidence>
<comment type="caution">
    <text evidence="9">The sequence shown here is derived from an EMBL/GenBank/DDBJ whole genome shotgun (WGS) entry which is preliminary data.</text>
</comment>
<dbReference type="InterPro" id="IPR007472">
    <property type="entry name" value="N-end_Aminoacyl_Trfase_C"/>
</dbReference>
<dbReference type="PANTHER" id="PTHR21367">
    <property type="entry name" value="ARGININE-TRNA-PROTEIN TRANSFERASE 1"/>
    <property type="match status" value="1"/>
</dbReference>
<evidence type="ECO:0000256" key="1">
    <source>
        <dbReference type="ARBA" id="ARBA00009991"/>
    </source>
</evidence>
<accession>A0AAD3HN09</accession>
<feature type="compositionally biased region" description="Polar residues" evidence="6">
    <location>
        <begin position="521"/>
        <end position="530"/>
    </location>
</feature>
<gene>
    <name evidence="9" type="ORF">Agub_g9121</name>
</gene>
<protein>
    <recommendedName>
        <fullName evidence="5">Arginyl-tRNA--protein transferase</fullName>
        <ecNumber evidence="5">2.3.2.8</ecNumber>
    </recommendedName>
</protein>
<dbReference type="GO" id="GO:0005737">
    <property type="term" value="C:cytoplasm"/>
    <property type="evidence" value="ECO:0007669"/>
    <property type="project" value="TreeGrafter"/>
</dbReference>
<evidence type="ECO:0000256" key="3">
    <source>
        <dbReference type="ARBA" id="ARBA00022786"/>
    </source>
</evidence>
<reference evidence="9 10" key="1">
    <citation type="journal article" date="2021" name="Sci. Rep.">
        <title>Genome sequencing of the multicellular alga Astrephomene provides insights into convergent evolution of germ-soma differentiation.</title>
        <authorList>
            <person name="Yamashita S."/>
            <person name="Yamamoto K."/>
            <person name="Matsuzaki R."/>
            <person name="Suzuki S."/>
            <person name="Yamaguchi H."/>
            <person name="Hirooka S."/>
            <person name="Minakuchi Y."/>
            <person name="Miyagishima S."/>
            <person name="Kawachi M."/>
            <person name="Toyoda A."/>
            <person name="Nozaki H."/>
        </authorList>
    </citation>
    <scope>NUCLEOTIDE SEQUENCE [LARGE SCALE GENOMIC DNA]</scope>
    <source>
        <strain evidence="9 10">NIES-4017</strain>
    </source>
</reference>
<evidence type="ECO:0000256" key="2">
    <source>
        <dbReference type="ARBA" id="ARBA00022679"/>
    </source>
</evidence>
<dbReference type="InterPro" id="IPR030700">
    <property type="entry name" value="N-end_Aminoacyl_Trfase"/>
</dbReference>
<dbReference type="EC" id="2.3.2.8" evidence="5"/>
<keyword evidence="3 5" id="KW-0833">Ubl conjugation pathway</keyword>
<dbReference type="AlphaFoldDB" id="A0AAD3HN09"/>
<dbReference type="InterPro" id="IPR017137">
    <property type="entry name" value="Arg-tRNA-P_Trfase_1_euk"/>
</dbReference>
<keyword evidence="4 5" id="KW-0012">Acyltransferase</keyword>
<feature type="region of interest" description="Disordered" evidence="6">
    <location>
        <begin position="106"/>
        <end position="151"/>
    </location>
</feature>
<comment type="catalytic activity">
    <reaction evidence="5">
        <text>an N-terminal L-alpha-aminoacyl-[protein] + L-arginyl-tRNA(Arg) = an N-terminal L-arginyl-L-aminoacyl-[protein] + tRNA(Arg) + H(+)</text>
        <dbReference type="Rhea" id="RHEA:10208"/>
        <dbReference type="Rhea" id="RHEA-COMP:9658"/>
        <dbReference type="Rhea" id="RHEA-COMP:9673"/>
        <dbReference type="Rhea" id="RHEA-COMP:10636"/>
        <dbReference type="Rhea" id="RHEA-COMP:10638"/>
        <dbReference type="ChEBI" id="CHEBI:15378"/>
        <dbReference type="ChEBI" id="CHEBI:78442"/>
        <dbReference type="ChEBI" id="CHEBI:78513"/>
        <dbReference type="ChEBI" id="CHEBI:78597"/>
        <dbReference type="ChEBI" id="CHEBI:83562"/>
        <dbReference type="EC" id="2.3.2.8"/>
    </reaction>
</comment>
<comment type="function">
    <text evidence="5">Involved in the post-translational conjugation of arginine to the N-terminal aspartate or glutamate of a protein. This arginylation is required for degradation of the protein via the ubiquitin pathway.</text>
</comment>
<dbReference type="InterPro" id="IPR007471">
    <property type="entry name" value="N-end_Aminoacyl_Trfase_N"/>
</dbReference>
<name>A0AAD3HN09_9CHLO</name>
<feature type="compositionally biased region" description="Low complexity" evidence="6">
    <location>
        <begin position="362"/>
        <end position="382"/>
    </location>
</feature>
<keyword evidence="10" id="KW-1185">Reference proteome</keyword>
<dbReference type="Pfam" id="PF04377">
    <property type="entry name" value="ATE_C"/>
    <property type="match status" value="1"/>
</dbReference>
<dbReference type="EMBL" id="BMAR01000018">
    <property type="protein sequence ID" value="GFR47404.1"/>
    <property type="molecule type" value="Genomic_DNA"/>
</dbReference>
<evidence type="ECO:0000313" key="10">
    <source>
        <dbReference type="Proteomes" id="UP001054857"/>
    </source>
</evidence>
<dbReference type="Proteomes" id="UP001054857">
    <property type="component" value="Unassembled WGS sequence"/>
</dbReference>
<feature type="domain" description="N-end rule aminoacyl transferase C-terminal" evidence="8">
    <location>
        <begin position="444"/>
        <end position="507"/>
    </location>
</feature>
<feature type="region of interest" description="Disordered" evidence="6">
    <location>
        <begin position="276"/>
        <end position="320"/>
    </location>
</feature>
<comment type="similarity">
    <text evidence="1 5">Belongs to the R-transferase family.</text>
</comment>
<feature type="domain" description="N-end aminoacyl transferase N-terminal" evidence="7">
    <location>
        <begin position="20"/>
        <end position="91"/>
    </location>
</feature>
<evidence type="ECO:0000313" key="9">
    <source>
        <dbReference type="EMBL" id="GFR47404.1"/>
    </source>
</evidence>
<proteinExistence type="inferred from homology"/>
<organism evidence="9 10">
    <name type="scientific">Astrephomene gubernaculifera</name>
    <dbReference type="NCBI Taxonomy" id="47775"/>
    <lineage>
        <taxon>Eukaryota</taxon>
        <taxon>Viridiplantae</taxon>
        <taxon>Chlorophyta</taxon>
        <taxon>core chlorophytes</taxon>
        <taxon>Chlorophyceae</taxon>
        <taxon>CS clade</taxon>
        <taxon>Chlamydomonadales</taxon>
        <taxon>Astrephomenaceae</taxon>
        <taxon>Astrephomene</taxon>
    </lineage>
</organism>
<evidence type="ECO:0000256" key="5">
    <source>
        <dbReference type="PIRNR" id="PIRNR037207"/>
    </source>
</evidence>
<feature type="region of interest" description="Disordered" evidence="6">
    <location>
        <begin position="508"/>
        <end position="530"/>
    </location>
</feature>
<feature type="compositionally biased region" description="Polar residues" evidence="6">
    <location>
        <begin position="123"/>
        <end position="134"/>
    </location>
</feature>
<keyword evidence="2 5" id="KW-0808">Transferase</keyword>
<feature type="compositionally biased region" description="Low complexity" evidence="6">
    <location>
        <begin position="223"/>
        <end position="232"/>
    </location>
</feature>
<feature type="region of interest" description="Disordered" evidence="6">
    <location>
        <begin position="223"/>
        <end position="245"/>
    </location>
</feature>
<sequence length="530" mass="54133">MANPRDGLSMVIDGGSDGYSSCGYCNGKQCSVSHGMHARGLTVYAYQDLIDQGWRRSGTYLYKPDLVRSCCKAYTIRLDVQQFQPDKGQRRLLRKWRDFLSGSQPMAVEQGEGSAPGDAGGSNAASTDATSHASLQGAADGAAAGPQGAGAEAGAEETRALLQQLLAAALAAAVSAGELPQCDYPAPVVQLCTAKQRQSLQADVGFTSASAFQLAAAAARRNAASSEAGAPPSVAPPPSKQQRKAAAAAQAAASLSAQSVATLLTRHFNSLVAAGGNNSKVGSGEGVAASQAPTDPSSAGHASAMHFDGDGSGSAGSSCIQPMQTLLGERRPEALAAKGHINFRLPTRAVPRQDGSNDSTCAAGAAATAQGPQEDAAGTRPGARGGGASASRGPSGDGSGRRVAASTVAPGGAAAAVSAAASDPLEMPGGRLEVRLVRSGFLEEEFQLYSRYQVSQHGDRPEELSRASYKRFLVDSPLRPVGRDRDPAAPECGYGSFHQQYWLDGALAPRPPLVSPGSGANAHTTRGQFS</sequence>
<feature type="compositionally biased region" description="Low complexity" evidence="6">
    <location>
        <begin position="137"/>
        <end position="151"/>
    </location>
</feature>